<name>A0A3P6CGB7_BRACM</name>
<organism evidence="1">
    <name type="scientific">Brassica campestris</name>
    <name type="common">Field mustard</name>
    <dbReference type="NCBI Taxonomy" id="3711"/>
    <lineage>
        <taxon>Eukaryota</taxon>
        <taxon>Viridiplantae</taxon>
        <taxon>Streptophyta</taxon>
        <taxon>Embryophyta</taxon>
        <taxon>Tracheophyta</taxon>
        <taxon>Spermatophyta</taxon>
        <taxon>Magnoliopsida</taxon>
        <taxon>eudicotyledons</taxon>
        <taxon>Gunneridae</taxon>
        <taxon>Pentapetalae</taxon>
        <taxon>rosids</taxon>
        <taxon>malvids</taxon>
        <taxon>Brassicales</taxon>
        <taxon>Brassicaceae</taxon>
        <taxon>Brassiceae</taxon>
        <taxon>Brassica</taxon>
    </lineage>
</organism>
<sequence length="164" mass="18715">MPVHVRYTSSIPPYIYVILREEPNGPHSLNNSSSNKTVFHLLENDFIRCSSCQSRRLPLNVKKNGKFMGISFSSLMTGIQRSTASSPLVVDIMKVEGKKEYCFVIATIFCNRNFSLRSQLAAEQSRCFKLEVAEVRQKIKTHLKINWNSSTVREPLRLTKPPPI</sequence>
<dbReference type="AlphaFoldDB" id="A0A3P6CGB7"/>
<proteinExistence type="predicted"/>
<evidence type="ECO:0000313" key="1">
    <source>
        <dbReference type="EMBL" id="VDD17717.1"/>
    </source>
</evidence>
<dbReference type="EMBL" id="LR031577">
    <property type="protein sequence ID" value="VDD17717.1"/>
    <property type="molecule type" value="Genomic_DNA"/>
</dbReference>
<accession>A0A3P6CGB7</accession>
<gene>
    <name evidence="1" type="ORF">BRAA10T43430Z</name>
</gene>
<reference evidence="1" key="1">
    <citation type="submission" date="2018-11" db="EMBL/GenBank/DDBJ databases">
        <authorList>
            <consortium name="Genoscope - CEA"/>
            <person name="William W."/>
        </authorList>
    </citation>
    <scope>NUCLEOTIDE SEQUENCE</scope>
</reference>
<protein>
    <submittedName>
        <fullName evidence="1">Uncharacterized protein</fullName>
    </submittedName>
</protein>